<sequence length="90" mass="9853">MLLGPLNKNNVASSSNYYNSFAFPYTTTETTTTQQQPPVALINFRLLLPLLPFPLLLLVLLVILPGIREQRLISLLAIGSQLCVGTLLIG</sequence>
<reference evidence="1" key="1">
    <citation type="submission" date="2023-11" db="EMBL/GenBank/DDBJ databases">
        <authorList>
            <person name="Poullet M."/>
        </authorList>
    </citation>
    <scope>NUCLEOTIDE SEQUENCE</scope>
    <source>
        <strain evidence="1">E1834</strain>
    </source>
</reference>
<dbReference type="EMBL" id="CAVMJV010000088">
    <property type="protein sequence ID" value="CAK5091582.1"/>
    <property type="molecule type" value="Genomic_DNA"/>
</dbReference>
<dbReference type="Proteomes" id="UP001497535">
    <property type="component" value="Unassembled WGS sequence"/>
</dbReference>
<protein>
    <submittedName>
        <fullName evidence="1">Uncharacterized protein</fullName>
    </submittedName>
</protein>
<evidence type="ECO:0000313" key="2">
    <source>
        <dbReference type="Proteomes" id="UP001497535"/>
    </source>
</evidence>
<accession>A0ACB1ALX3</accession>
<keyword evidence="2" id="KW-1185">Reference proteome</keyword>
<evidence type="ECO:0000313" key="1">
    <source>
        <dbReference type="EMBL" id="CAK5091582.1"/>
    </source>
</evidence>
<comment type="caution">
    <text evidence="1">The sequence shown here is derived from an EMBL/GenBank/DDBJ whole genome shotgun (WGS) entry which is preliminary data.</text>
</comment>
<gene>
    <name evidence="1" type="ORF">MENTE1834_LOCUS39423</name>
</gene>
<name>A0ACB1ALX3_MELEN</name>
<organism evidence="1 2">
    <name type="scientific">Meloidogyne enterolobii</name>
    <name type="common">Root-knot nematode worm</name>
    <name type="synonym">Meloidogyne mayaguensis</name>
    <dbReference type="NCBI Taxonomy" id="390850"/>
    <lineage>
        <taxon>Eukaryota</taxon>
        <taxon>Metazoa</taxon>
        <taxon>Ecdysozoa</taxon>
        <taxon>Nematoda</taxon>
        <taxon>Chromadorea</taxon>
        <taxon>Rhabditida</taxon>
        <taxon>Tylenchina</taxon>
        <taxon>Tylenchomorpha</taxon>
        <taxon>Tylenchoidea</taxon>
        <taxon>Meloidogynidae</taxon>
        <taxon>Meloidogyninae</taxon>
        <taxon>Meloidogyne</taxon>
    </lineage>
</organism>
<proteinExistence type="predicted"/>